<keyword evidence="8" id="KW-1185">Reference proteome</keyword>
<evidence type="ECO:0000256" key="2">
    <source>
        <dbReference type="ARBA" id="ARBA00022692"/>
    </source>
</evidence>
<dbReference type="InterPro" id="IPR004843">
    <property type="entry name" value="Calcineurin-like_PHP"/>
</dbReference>
<organism evidence="7 8">
    <name type="scientific">Phlebiopsis gigantea (strain 11061_1 CR5-6)</name>
    <name type="common">White-rot fungus</name>
    <name type="synonym">Peniophora gigantea</name>
    <dbReference type="NCBI Taxonomy" id="745531"/>
    <lineage>
        <taxon>Eukaryota</taxon>
        <taxon>Fungi</taxon>
        <taxon>Dikarya</taxon>
        <taxon>Basidiomycota</taxon>
        <taxon>Agaricomycotina</taxon>
        <taxon>Agaricomycetes</taxon>
        <taxon>Polyporales</taxon>
        <taxon>Phanerochaetaceae</taxon>
        <taxon>Phlebiopsis</taxon>
    </lineage>
</organism>
<sequence length="417" mass="45511">MPAIRLSHLQSSSPRLVNLLRAVWVVAILWFELGTFLHHVSQCAWPDVPINPEPQRSVTTRDAHTHVMLVADPQVLDHRSYPGRAPWLMWLSQRMVDVNLRKSWWATLRLRPHSVVFLGDMMDGGRFAMDDAEYEDYHARFKSIFALHDDTPVHYIPGNHDVGIGGVAAGFSDQAHARYVAHFGALNALRVLANHTFVAVDAPGLVEEDAARAAAGLSFERWAAARPAGPIAFVQDAAAAAQGQADGPVVLLTHIPLARPDTASCGPLRERGTIRQGAGYGYENTLSARVSQFLLESLRPVVKNSGDDHDYCEYRHPLPATDEMPLSTTGAVKEISVKSFSMAMGVRRPGFQLLSLVPPASVQAGTATFGDVPCLLPDQIGIYVSVYVPLIVLSVLALLLANAHRVWQGSGRAGRHT</sequence>
<evidence type="ECO:0000313" key="8">
    <source>
        <dbReference type="Proteomes" id="UP000053257"/>
    </source>
</evidence>
<dbReference type="GO" id="GO:0005783">
    <property type="term" value="C:endoplasmic reticulum"/>
    <property type="evidence" value="ECO:0007669"/>
    <property type="project" value="TreeGrafter"/>
</dbReference>
<evidence type="ECO:0000259" key="6">
    <source>
        <dbReference type="Pfam" id="PF00149"/>
    </source>
</evidence>
<dbReference type="EMBL" id="KN840445">
    <property type="protein sequence ID" value="KIP11652.1"/>
    <property type="molecule type" value="Genomic_DNA"/>
</dbReference>
<proteinExistence type="predicted"/>
<gene>
    <name evidence="7" type="ORF">PHLGIDRAFT_83335</name>
</gene>
<dbReference type="Proteomes" id="UP000053257">
    <property type="component" value="Unassembled WGS sequence"/>
</dbReference>
<dbReference type="PANTHER" id="PTHR13315">
    <property type="entry name" value="METALLO PHOSPHOESTERASE RELATED"/>
    <property type="match status" value="1"/>
</dbReference>
<dbReference type="SUPFAM" id="SSF56300">
    <property type="entry name" value="Metallo-dependent phosphatases"/>
    <property type="match status" value="1"/>
</dbReference>
<dbReference type="Gene3D" id="3.60.21.10">
    <property type="match status" value="1"/>
</dbReference>
<dbReference type="PANTHER" id="PTHR13315:SF4">
    <property type="entry name" value="METALLOPHOSPHOESTERASE, ISOFORM E"/>
    <property type="match status" value="1"/>
</dbReference>
<keyword evidence="4 5" id="KW-0472">Membrane</keyword>
<feature type="non-terminal residue" evidence="7">
    <location>
        <position position="417"/>
    </location>
</feature>
<name>A0A0C3SDA9_PHLG1</name>
<dbReference type="InterPro" id="IPR029052">
    <property type="entry name" value="Metallo-depent_PP-like"/>
</dbReference>
<evidence type="ECO:0000313" key="7">
    <source>
        <dbReference type="EMBL" id="KIP11652.1"/>
    </source>
</evidence>
<protein>
    <recommendedName>
        <fullName evidence="6">Calcineurin-like phosphoesterase domain-containing protein</fullName>
    </recommendedName>
</protein>
<dbReference type="InterPro" id="IPR033308">
    <property type="entry name" value="PGAP5/Cdc1/Ted1"/>
</dbReference>
<dbReference type="STRING" id="745531.A0A0C3SDA9"/>
<evidence type="ECO:0000256" key="3">
    <source>
        <dbReference type="ARBA" id="ARBA00022989"/>
    </source>
</evidence>
<evidence type="ECO:0000256" key="5">
    <source>
        <dbReference type="SAM" id="Phobius"/>
    </source>
</evidence>
<dbReference type="OrthoDB" id="5977743at2759"/>
<accession>A0A0C3SDA9</accession>
<evidence type="ECO:0000256" key="1">
    <source>
        <dbReference type="ARBA" id="ARBA00004141"/>
    </source>
</evidence>
<comment type="subcellular location">
    <subcellularLocation>
        <location evidence="1">Membrane</location>
        <topology evidence="1">Multi-pass membrane protein</topology>
    </subcellularLocation>
</comment>
<evidence type="ECO:0000256" key="4">
    <source>
        <dbReference type="ARBA" id="ARBA00023136"/>
    </source>
</evidence>
<dbReference type="GO" id="GO:0016787">
    <property type="term" value="F:hydrolase activity"/>
    <property type="evidence" value="ECO:0007669"/>
    <property type="project" value="InterPro"/>
</dbReference>
<feature type="domain" description="Calcineurin-like phosphoesterase" evidence="6">
    <location>
        <begin position="111"/>
        <end position="258"/>
    </location>
</feature>
<feature type="transmembrane region" description="Helical" evidence="5">
    <location>
        <begin position="380"/>
        <end position="401"/>
    </location>
</feature>
<dbReference type="AlphaFoldDB" id="A0A0C3SDA9"/>
<dbReference type="HOGENOM" id="CLU_011607_0_1_1"/>
<keyword evidence="3 5" id="KW-1133">Transmembrane helix</keyword>
<keyword evidence="2 5" id="KW-0812">Transmembrane</keyword>
<dbReference type="GO" id="GO:0016020">
    <property type="term" value="C:membrane"/>
    <property type="evidence" value="ECO:0007669"/>
    <property type="project" value="UniProtKB-SubCell"/>
</dbReference>
<reference evidence="7 8" key="1">
    <citation type="journal article" date="2014" name="PLoS Genet.">
        <title>Analysis of the Phlebiopsis gigantea genome, transcriptome and secretome provides insight into its pioneer colonization strategies of wood.</title>
        <authorList>
            <person name="Hori C."/>
            <person name="Ishida T."/>
            <person name="Igarashi K."/>
            <person name="Samejima M."/>
            <person name="Suzuki H."/>
            <person name="Master E."/>
            <person name="Ferreira P."/>
            <person name="Ruiz-Duenas F.J."/>
            <person name="Held B."/>
            <person name="Canessa P."/>
            <person name="Larrondo L.F."/>
            <person name="Schmoll M."/>
            <person name="Druzhinina I.S."/>
            <person name="Kubicek C.P."/>
            <person name="Gaskell J.A."/>
            <person name="Kersten P."/>
            <person name="St John F."/>
            <person name="Glasner J."/>
            <person name="Sabat G."/>
            <person name="Splinter BonDurant S."/>
            <person name="Syed K."/>
            <person name="Yadav J."/>
            <person name="Mgbeahuruike A.C."/>
            <person name="Kovalchuk A."/>
            <person name="Asiegbu F.O."/>
            <person name="Lackner G."/>
            <person name="Hoffmeister D."/>
            <person name="Rencoret J."/>
            <person name="Gutierrez A."/>
            <person name="Sun H."/>
            <person name="Lindquist E."/>
            <person name="Barry K."/>
            <person name="Riley R."/>
            <person name="Grigoriev I.V."/>
            <person name="Henrissat B."/>
            <person name="Kues U."/>
            <person name="Berka R.M."/>
            <person name="Martinez A.T."/>
            <person name="Covert S.F."/>
            <person name="Blanchette R.A."/>
            <person name="Cullen D."/>
        </authorList>
    </citation>
    <scope>NUCLEOTIDE SEQUENCE [LARGE SCALE GENOMIC DNA]</scope>
    <source>
        <strain evidence="7 8">11061_1 CR5-6</strain>
    </source>
</reference>
<dbReference type="Pfam" id="PF00149">
    <property type="entry name" value="Metallophos"/>
    <property type="match status" value="1"/>
</dbReference>
<dbReference type="GO" id="GO:0006506">
    <property type="term" value="P:GPI anchor biosynthetic process"/>
    <property type="evidence" value="ECO:0007669"/>
    <property type="project" value="InterPro"/>
</dbReference>